<dbReference type="RefSeq" id="WP_190349937.1">
    <property type="nucleotide sequence ID" value="NZ_JACJPY010000010.1"/>
</dbReference>
<evidence type="ECO:0000313" key="3">
    <source>
        <dbReference type="EMBL" id="MBD2149565.1"/>
    </source>
</evidence>
<keyword evidence="2" id="KW-0472">Membrane</keyword>
<gene>
    <name evidence="3" type="ORF">H6F44_05415</name>
</gene>
<evidence type="ECO:0000256" key="1">
    <source>
        <dbReference type="SAM" id="MobiDB-lite"/>
    </source>
</evidence>
<dbReference type="AlphaFoldDB" id="A0A926UQV0"/>
<feature type="transmembrane region" description="Helical" evidence="2">
    <location>
        <begin position="60"/>
        <end position="80"/>
    </location>
</feature>
<protein>
    <submittedName>
        <fullName evidence="3">LapA family protein</fullName>
    </submittedName>
</protein>
<evidence type="ECO:0000313" key="4">
    <source>
        <dbReference type="Proteomes" id="UP000631421"/>
    </source>
</evidence>
<keyword evidence="4" id="KW-1185">Reference proteome</keyword>
<reference evidence="3" key="2">
    <citation type="submission" date="2020-08" db="EMBL/GenBank/DDBJ databases">
        <authorList>
            <person name="Chen M."/>
            <person name="Teng W."/>
            <person name="Zhao L."/>
            <person name="Hu C."/>
            <person name="Zhou Y."/>
            <person name="Han B."/>
            <person name="Song L."/>
            <person name="Shu W."/>
        </authorList>
    </citation>
    <scope>NUCLEOTIDE SEQUENCE</scope>
    <source>
        <strain evidence="3">FACHB-1277</strain>
    </source>
</reference>
<proteinExistence type="predicted"/>
<feature type="compositionally biased region" description="Acidic residues" evidence="1">
    <location>
        <begin position="130"/>
        <end position="165"/>
    </location>
</feature>
<keyword evidence="2" id="KW-1133">Transmembrane helix</keyword>
<dbReference type="Proteomes" id="UP000631421">
    <property type="component" value="Unassembled WGS sequence"/>
</dbReference>
<comment type="caution">
    <text evidence="3">The sequence shown here is derived from an EMBL/GenBank/DDBJ whole genome shotgun (WGS) entry which is preliminary data.</text>
</comment>
<feature type="region of interest" description="Disordered" evidence="1">
    <location>
        <begin position="94"/>
        <end position="194"/>
    </location>
</feature>
<accession>A0A926UQV0</accession>
<feature type="compositionally biased region" description="Basic and acidic residues" evidence="1">
    <location>
        <begin position="181"/>
        <end position="194"/>
    </location>
</feature>
<reference evidence="3" key="1">
    <citation type="journal article" date="2015" name="ISME J.">
        <title>Draft Genome Sequence of Streptomyces incarnatus NRRL8089, which Produces the Nucleoside Antibiotic Sinefungin.</title>
        <authorList>
            <person name="Oshima K."/>
            <person name="Hattori M."/>
            <person name="Shimizu H."/>
            <person name="Fukuda K."/>
            <person name="Nemoto M."/>
            <person name="Inagaki K."/>
            <person name="Tamura T."/>
        </authorList>
    </citation>
    <scope>NUCLEOTIDE SEQUENCE</scope>
    <source>
        <strain evidence="3">FACHB-1277</strain>
    </source>
</reference>
<feature type="compositionally biased region" description="Polar residues" evidence="1">
    <location>
        <begin position="96"/>
        <end position="129"/>
    </location>
</feature>
<organism evidence="3 4">
    <name type="scientific">Pseudanabaena cinerea FACHB-1277</name>
    <dbReference type="NCBI Taxonomy" id="2949581"/>
    <lineage>
        <taxon>Bacteria</taxon>
        <taxon>Bacillati</taxon>
        <taxon>Cyanobacteriota</taxon>
        <taxon>Cyanophyceae</taxon>
        <taxon>Pseudanabaenales</taxon>
        <taxon>Pseudanabaenaceae</taxon>
        <taxon>Pseudanabaena</taxon>
        <taxon>Pseudanabaena cinerea</taxon>
    </lineage>
</organism>
<name>A0A926UQV0_9CYAN</name>
<sequence>MTRSPDKPKAKTKSDNQLIIQLLILGLVITLIALLVVQNLQPLVEIFFLGQKTLPIPLSVTMLSAFVIGGLIAYVVNAIADWQLNKIMRRAAASENRPSSATNAQSQPTNKSTEPQNPAVSHQQDNSQDFIEDDEYYEDDEYDDEDEYYEDNDLDDLEVLDDDPDTIPYGDRLKYKSKRSPHSDRPPLEAKYIK</sequence>
<evidence type="ECO:0000256" key="2">
    <source>
        <dbReference type="SAM" id="Phobius"/>
    </source>
</evidence>
<feature type="transmembrane region" description="Helical" evidence="2">
    <location>
        <begin position="20"/>
        <end position="40"/>
    </location>
</feature>
<keyword evidence="2" id="KW-0812">Transmembrane</keyword>
<dbReference type="EMBL" id="JACJPY010000010">
    <property type="protein sequence ID" value="MBD2149565.1"/>
    <property type="molecule type" value="Genomic_DNA"/>
</dbReference>